<name>A0A1D6M7S9_MAIZE</name>
<sequence>ESQIRVPCPRPVCPLLRSPSVLSSSPSGSVRAGDVDGGFGGGSGGGNTGDADRGDGDRDPQPGGVEHPDRGGQQRQEAGLFLCPCIGNVSGAQRVRCSRARNLERSVHAYAHLRICRIDGVLVCLYGLYWSVPICRISNRLV</sequence>
<feature type="compositionally biased region" description="Gly residues" evidence="1">
    <location>
        <begin position="35"/>
        <end position="48"/>
    </location>
</feature>
<gene>
    <name evidence="2" type="ORF">ZEAMMB73_Zm00001d038653</name>
</gene>
<dbReference type="IntAct" id="A0A1D6M7S9">
    <property type="interactions" value="19"/>
</dbReference>
<protein>
    <submittedName>
        <fullName evidence="2">Uncharacterized protein</fullName>
    </submittedName>
</protein>
<reference evidence="2" key="1">
    <citation type="submission" date="2015-12" db="EMBL/GenBank/DDBJ databases">
        <title>Update maize B73 reference genome by single molecule sequencing technologies.</title>
        <authorList>
            <consortium name="Maize Genome Sequencing Project"/>
            <person name="Ware D."/>
        </authorList>
    </citation>
    <scope>NUCLEOTIDE SEQUENCE</scope>
    <source>
        <tissue evidence="2">Seedling</tissue>
    </source>
</reference>
<proteinExistence type="predicted"/>
<feature type="compositionally biased region" description="Basic and acidic residues" evidence="1">
    <location>
        <begin position="50"/>
        <end position="72"/>
    </location>
</feature>
<feature type="compositionally biased region" description="Low complexity" evidence="1">
    <location>
        <begin position="13"/>
        <end position="30"/>
    </location>
</feature>
<accession>A0A1D6M7S9</accession>
<organism evidence="2">
    <name type="scientific">Zea mays</name>
    <name type="common">Maize</name>
    <dbReference type="NCBI Taxonomy" id="4577"/>
    <lineage>
        <taxon>Eukaryota</taxon>
        <taxon>Viridiplantae</taxon>
        <taxon>Streptophyta</taxon>
        <taxon>Embryophyta</taxon>
        <taxon>Tracheophyta</taxon>
        <taxon>Spermatophyta</taxon>
        <taxon>Magnoliopsida</taxon>
        <taxon>Liliopsida</taxon>
        <taxon>Poales</taxon>
        <taxon>Poaceae</taxon>
        <taxon>PACMAD clade</taxon>
        <taxon>Panicoideae</taxon>
        <taxon>Andropogonodae</taxon>
        <taxon>Andropogoneae</taxon>
        <taxon>Tripsacinae</taxon>
        <taxon>Zea</taxon>
    </lineage>
</organism>
<feature type="non-terminal residue" evidence="2">
    <location>
        <position position="1"/>
    </location>
</feature>
<dbReference type="AlphaFoldDB" id="A0A1D6M7S9"/>
<dbReference type="EMBL" id="CM000782">
    <property type="protein sequence ID" value="AQK87100.1"/>
    <property type="molecule type" value="Genomic_DNA"/>
</dbReference>
<evidence type="ECO:0000256" key="1">
    <source>
        <dbReference type="SAM" id="MobiDB-lite"/>
    </source>
</evidence>
<feature type="region of interest" description="Disordered" evidence="1">
    <location>
        <begin position="1"/>
        <end position="74"/>
    </location>
</feature>
<evidence type="ECO:0000313" key="2">
    <source>
        <dbReference type="EMBL" id="AQK87100.1"/>
    </source>
</evidence>